<keyword evidence="5" id="KW-0378">Hydrolase</keyword>
<keyword evidence="7" id="KW-0482">Metalloprotease</keyword>
<dbReference type="Gene3D" id="3.40.390.10">
    <property type="entry name" value="Collagenase (Catalytic Domain)"/>
    <property type="match status" value="1"/>
</dbReference>
<evidence type="ECO:0000313" key="11">
    <source>
        <dbReference type="Proteomes" id="UP000886998"/>
    </source>
</evidence>
<dbReference type="OrthoDB" id="6671782at2759"/>
<dbReference type="GO" id="GO:0004222">
    <property type="term" value="F:metalloendopeptidase activity"/>
    <property type="evidence" value="ECO:0007669"/>
    <property type="project" value="InterPro"/>
</dbReference>
<dbReference type="PANTHER" id="PTHR11733">
    <property type="entry name" value="ZINC METALLOPROTEASE FAMILY M13 NEPRILYSIN-RELATED"/>
    <property type="match status" value="1"/>
</dbReference>
<dbReference type="PANTHER" id="PTHR11733:SF224">
    <property type="entry name" value="NEPRILYSIN-2"/>
    <property type="match status" value="1"/>
</dbReference>
<dbReference type="Proteomes" id="UP000886998">
    <property type="component" value="Unassembled WGS sequence"/>
</dbReference>
<dbReference type="AlphaFoldDB" id="A0A8X6XQB1"/>
<evidence type="ECO:0000256" key="2">
    <source>
        <dbReference type="ARBA" id="ARBA00007357"/>
    </source>
</evidence>
<comment type="similarity">
    <text evidence="2">Belongs to the peptidase M13 family.</text>
</comment>
<evidence type="ECO:0000256" key="1">
    <source>
        <dbReference type="ARBA" id="ARBA00001947"/>
    </source>
</evidence>
<dbReference type="InterPro" id="IPR042089">
    <property type="entry name" value="Peptidase_M13_dom_2"/>
</dbReference>
<keyword evidence="6" id="KW-0862">Zinc</keyword>
<dbReference type="EMBL" id="BMAV01011569">
    <property type="protein sequence ID" value="GFY57534.1"/>
    <property type="molecule type" value="Genomic_DNA"/>
</dbReference>
<dbReference type="InterPro" id="IPR018497">
    <property type="entry name" value="Peptidase_M13_C"/>
</dbReference>
<dbReference type="GO" id="GO:0046872">
    <property type="term" value="F:metal ion binding"/>
    <property type="evidence" value="ECO:0007669"/>
    <property type="project" value="UniProtKB-KW"/>
</dbReference>
<proteinExistence type="inferred from homology"/>
<dbReference type="InterPro" id="IPR008753">
    <property type="entry name" value="Peptidase_M13_N"/>
</dbReference>
<feature type="domain" description="Peptidase M13 C-terminal" evidence="8">
    <location>
        <begin position="470"/>
        <end position="671"/>
    </location>
</feature>
<feature type="domain" description="Peptidase M13 N-terminal" evidence="9">
    <location>
        <begin position="21"/>
        <end position="409"/>
    </location>
</feature>
<sequence>MVLKWASAATILNNINEEVEPCENFYEFACGGWLQKQLIPDDRSAVSVFSLLQDDLDLLLRSMVETGIKDTDSQFIRNLKSMYDACMNTTEIEMLGNDPLIKIVKEVGGWPAVDGEKWDAKNFDWMETLFALRRVGFGHNILFSLSIGPDIRNNTRHIIDLDQASLGMPDRNYLLKGIEDPLVAAYYQLMVDSAVLLGANRTRANEEMKAALNFEIAIANFSVPREERRNISRLYNKMTVNEIYTLAPGINWEKYLNKILMDKISRTEEVIVIVPDYVQSMEKLLVSTDKRVIANYLMWRVVGQAFPTLHRAWGEISQHYSSILTGKVRQEARWEHCLGTLSGSLSTALASLYVKNHFKDGSKDLALEMVNYIHREFLNVLSNVDWMDGQTKARAREKAENMATYIGYPNELLEEWKVAEIYNGLHLNSTSYFENVRILRKWATDYVLSKLRKPNVKGDWKKRSAAAVVNAFYNSIENSIEFPAGILQGIFFDKDRPNYLNFGAIGFVIGHEITHGFDDRGRQFDKDGNNINWWEPETDLTFRDRAQCIVDQYGNYSINEVGLQVNGINTQGENIADNGGIKEAFRAYLQWIRDHGAEDFLPGIKYSPTQLFWISAANVWCGKYRPEVLKLRIMTGSHSPAPYRVIGPLANTPEFAREFGCPLGSPMNPVKKFLSDPVINAISKIP</sequence>
<evidence type="ECO:0000259" key="9">
    <source>
        <dbReference type="Pfam" id="PF05649"/>
    </source>
</evidence>
<protein>
    <submittedName>
        <fullName evidence="10">Neprilysin-2</fullName>
    </submittedName>
</protein>
<dbReference type="Pfam" id="PF01431">
    <property type="entry name" value="Peptidase_M13"/>
    <property type="match status" value="1"/>
</dbReference>
<reference evidence="10" key="1">
    <citation type="submission" date="2020-08" db="EMBL/GenBank/DDBJ databases">
        <title>Multicomponent nature underlies the extraordinary mechanical properties of spider dragline silk.</title>
        <authorList>
            <person name="Kono N."/>
            <person name="Nakamura H."/>
            <person name="Mori M."/>
            <person name="Yoshida Y."/>
            <person name="Ohtoshi R."/>
            <person name="Malay A.D."/>
            <person name="Moran D.A.P."/>
            <person name="Tomita M."/>
            <person name="Numata K."/>
            <person name="Arakawa K."/>
        </authorList>
    </citation>
    <scope>NUCLEOTIDE SEQUENCE</scope>
</reference>
<comment type="caution">
    <text evidence="10">The sequence shown here is derived from an EMBL/GenBank/DDBJ whole genome shotgun (WGS) entry which is preliminary data.</text>
</comment>
<keyword evidence="4" id="KW-0479">Metal-binding</keyword>
<evidence type="ECO:0000256" key="6">
    <source>
        <dbReference type="ARBA" id="ARBA00022833"/>
    </source>
</evidence>
<organism evidence="10 11">
    <name type="scientific">Trichonephila inaurata madagascariensis</name>
    <dbReference type="NCBI Taxonomy" id="2747483"/>
    <lineage>
        <taxon>Eukaryota</taxon>
        <taxon>Metazoa</taxon>
        <taxon>Ecdysozoa</taxon>
        <taxon>Arthropoda</taxon>
        <taxon>Chelicerata</taxon>
        <taxon>Arachnida</taxon>
        <taxon>Araneae</taxon>
        <taxon>Araneomorphae</taxon>
        <taxon>Entelegynae</taxon>
        <taxon>Araneoidea</taxon>
        <taxon>Nephilidae</taxon>
        <taxon>Trichonephila</taxon>
        <taxon>Trichonephila inaurata</taxon>
    </lineage>
</organism>
<evidence type="ECO:0000259" key="8">
    <source>
        <dbReference type="Pfam" id="PF01431"/>
    </source>
</evidence>
<keyword evidence="11" id="KW-1185">Reference proteome</keyword>
<dbReference type="InterPro" id="IPR000718">
    <property type="entry name" value="Peptidase_M13"/>
</dbReference>
<dbReference type="Gene3D" id="1.10.1380.10">
    <property type="entry name" value="Neutral endopeptidase , domain2"/>
    <property type="match status" value="1"/>
</dbReference>
<dbReference type="PRINTS" id="PR00786">
    <property type="entry name" value="NEPRILYSIN"/>
</dbReference>
<dbReference type="PROSITE" id="PS51885">
    <property type="entry name" value="NEPRILYSIN"/>
    <property type="match status" value="1"/>
</dbReference>
<evidence type="ECO:0000313" key="10">
    <source>
        <dbReference type="EMBL" id="GFY57534.1"/>
    </source>
</evidence>
<dbReference type="SUPFAM" id="SSF55486">
    <property type="entry name" value="Metalloproteases ('zincins'), catalytic domain"/>
    <property type="match status" value="1"/>
</dbReference>
<dbReference type="CDD" id="cd08662">
    <property type="entry name" value="M13"/>
    <property type="match status" value="1"/>
</dbReference>
<gene>
    <name evidence="10" type="primary">Nep2</name>
    <name evidence="10" type="ORF">TNIN_314841</name>
</gene>
<evidence type="ECO:0000256" key="4">
    <source>
        <dbReference type="ARBA" id="ARBA00022723"/>
    </source>
</evidence>
<dbReference type="Pfam" id="PF05649">
    <property type="entry name" value="Peptidase_M13_N"/>
    <property type="match status" value="1"/>
</dbReference>
<accession>A0A8X6XQB1</accession>
<evidence type="ECO:0000256" key="7">
    <source>
        <dbReference type="ARBA" id="ARBA00023049"/>
    </source>
</evidence>
<dbReference type="InterPro" id="IPR024079">
    <property type="entry name" value="MetalloPept_cat_dom_sf"/>
</dbReference>
<dbReference type="GO" id="GO:0005886">
    <property type="term" value="C:plasma membrane"/>
    <property type="evidence" value="ECO:0007669"/>
    <property type="project" value="TreeGrafter"/>
</dbReference>
<evidence type="ECO:0000256" key="3">
    <source>
        <dbReference type="ARBA" id="ARBA00022670"/>
    </source>
</evidence>
<evidence type="ECO:0000256" key="5">
    <source>
        <dbReference type="ARBA" id="ARBA00022801"/>
    </source>
</evidence>
<keyword evidence="3" id="KW-0645">Protease</keyword>
<name>A0A8X6XQB1_9ARAC</name>
<comment type="cofactor">
    <cofactor evidence="1">
        <name>Zn(2+)</name>
        <dbReference type="ChEBI" id="CHEBI:29105"/>
    </cofactor>
</comment>
<dbReference type="GO" id="GO:0016485">
    <property type="term" value="P:protein processing"/>
    <property type="evidence" value="ECO:0007669"/>
    <property type="project" value="TreeGrafter"/>
</dbReference>